<dbReference type="InterPro" id="IPR012001">
    <property type="entry name" value="Thiamin_PyroP_enz_TPP-bd_dom"/>
</dbReference>
<comment type="function">
    <text evidence="6">Catalyzes the thiamine diphosphate-dependent decarboxylation of 2-oxoglutarate and the subsequent addition of the resulting succinic semialdehyde-thiamine pyrophosphate anion to isochorismate to yield 2-succinyl-5-enolpyruvyl-6-hydroxy-3-cyclohexene-1-carboxylate (SEPHCHC).</text>
</comment>
<gene>
    <name evidence="6" type="primary">menD</name>
    <name evidence="10" type="ORF">AVDCRST_MAG21-259</name>
</gene>
<evidence type="ECO:0000256" key="1">
    <source>
        <dbReference type="ARBA" id="ARBA00022679"/>
    </source>
</evidence>
<organism evidence="10">
    <name type="scientific">uncultured Nocardioidaceae bacterium</name>
    <dbReference type="NCBI Taxonomy" id="253824"/>
    <lineage>
        <taxon>Bacteria</taxon>
        <taxon>Bacillati</taxon>
        <taxon>Actinomycetota</taxon>
        <taxon>Actinomycetes</taxon>
        <taxon>Propionibacteriales</taxon>
        <taxon>Nocardioidaceae</taxon>
        <taxon>environmental samples</taxon>
    </lineage>
</organism>
<feature type="domain" description="Thiamine pyrophosphate enzyme N-terminal TPP-binding" evidence="9">
    <location>
        <begin position="6"/>
        <end position="121"/>
    </location>
</feature>
<comment type="pathway">
    <text evidence="6">Quinol/quinone metabolism; 1,4-dihydroxy-2-naphthoate biosynthesis; 1,4-dihydroxy-2-naphthoate from chorismate: step 2/7.</text>
</comment>
<dbReference type="CDD" id="cd02009">
    <property type="entry name" value="TPP_SHCHC_synthase"/>
    <property type="match status" value="1"/>
</dbReference>
<comment type="catalytic activity">
    <reaction evidence="6">
        <text>isochorismate + 2-oxoglutarate + H(+) = 5-enolpyruvoyl-6-hydroxy-2-succinyl-cyclohex-3-ene-1-carboxylate + CO2</text>
        <dbReference type="Rhea" id="RHEA:25593"/>
        <dbReference type="ChEBI" id="CHEBI:15378"/>
        <dbReference type="ChEBI" id="CHEBI:16526"/>
        <dbReference type="ChEBI" id="CHEBI:16810"/>
        <dbReference type="ChEBI" id="CHEBI:29780"/>
        <dbReference type="ChEBI" id="CHEBI:58818"/>
        <dbReference type="EC" id="2.2.1.9"/>
    </reaction>
</comment>
<evidence type="ECO:0000256" key="5">
    <source>
        <dbReference type="ARBA" id="ARBA00023211"/>
    </source>
</evidence>
<dbReference type="InterPro" id="IPR004433">
    <property type="entry name" value="MenaQ_synth_MenD"/>
</dbReference>
<dbReference type="GO" id="GO:0070204">
    <property type="term" value="F:2-succinyl-5-enolpyruvyl-6-hydroxy-3-cyclohexene-1-carboxylic-acid synthase activity"/>
    <property type="evidence" value="ECO:0007669"/>
    <property type="project" value="UniProtKB-UniRule"/>
</dbReference>
<dbReference type="UniPathway" id="UPA00079"/>
<evidence type="ECO:0000313" key="10">
    <source>
        <dbReference type="EMBL" id="CAA9367243.1"/>
    </source>
</evidence>
<comment type="cofactor">
    <cofactor evidence="6">
        <name>Mg(2+)</name>
        <dbReference type="ChEBI" id="CHEBI:18420"/>
    </cofactor>
    <cofactor evidence="6">
        <name>Mn(2+)</name>
        <dbReference type="ChEBI" id="CHEBI:29035"/>
    </cofactor>
</comment>
<evidence type="ECO:0000256" key="7">
    <source>
        <dbReference type="SAM" id="MobiDB-lite"/>
    </source>
</evidence>
<proteinExistence type="inferred from homology"/>
<dbReference type="EMBL" id="CADCUL010000049">
    <property type="protein sequence ID" value="CAA9367243.1"/>
    <property type="molecule type" value="Genomic_DNA"/>
</dbReference>
<evidence type="ECO:0000256" key="2">
    <source>
        <dbReference type="ARBA" id="ARBA00022723"/>
    </source>
</evidence>
<dbReference type="GO" id="GO:0030976">
    <property type="term" value="F:thiamine pyrophosphate binding"/>
    <property type="evidence" value="ECO:0007669"/>
    <property type="project" value="UniProtKB-UniRule"/>
</dbReference>
<dbReference type="Gene3D" id="3.40.50.970">
    <property type="match status" value="2"/>
</dbReference>
<dbReference type="InterPro" id="IPR029061">
    <property type="entry name" value="THDP-binding"/>
</dbReference>
<keyword evidence="4 6" id="KW-0786">Thiamine pyrophosphate</keyword>
<keyword evidence="2 6" id="KW-0479">Metal-binding</keyword>
<reference evidence="10" key="1">
    <citation type="submission" date="2020-02" db="EMBL/GenBank/DDBJ databases">
        <authorList>
            <person name="Meier V. D."/>
        </authorList>
    </citation>
    <scope>NUCLEOTIDE SEQUENCE</scope>
    <source>
        <strain evidence="10">AVDCRST_MAG21</strain>
    </source>
</reference>
<comment type="pathway">
    <text evidence="6">Quinol/quinone metabolism; menaquinone biosynthesis.</text>
</comment>
<feature type="region of interest" description="Disordered" evidence="7">
    <location>
        <begin position="190"/>
        <end position="209"/>
    </location>
</feature>
<dbReference type="PIRSF" id="PIRSF004983">
    <property type="entry name" value="MenD"/>
    <property type="match status" value="1"/>
</dbReference>
<dbReference type="EC" id="2.2.1.9" evidence="6"/>
<evidence type="ECO:0000256" key="4">
    <source>
        <dbReference type="ARBA" id="ARBA00023052"/>
    </source>
</evidence>
<dbReference type="NCBIfam" id="TIGR00173">
    <property type="entry name" value="menD"/>
    <property type="match status" value="1"/>
</dbReference>
<evidence type="ECO:0000259" key="8">
    <source>
        <dbReference type="Pfam" id="PF02775"/>
    </source>
</evidence>
<dbReference type="UniPathway" id="UPA01057">
    <property type="reaction ID" value="UER00164"/>
</dbReference>
<keyword evidence="5 6" id="KW-0464">Manganese</keyword>
<comment type="similarity">
    <text evidence="6">Belongs to the TPP enzyme family. MenD subfamily.</text>
</comment>
<dbReference type="GO" id="GO:0030145">
    <property type="term" value="F:manganese ion binding"/>
    <property type="evidence" value="ECO:0007669"/>
    <property type="project" value="UniProtKB-UniRule"/>
</dbReference>
<comment type="subunit">
    <text evidence="6">Homodimer.</text>
</comment>
<comment type="cofactor">
    <cofactor evidence="6">
        <name>thiamine diphosphate</name>
        <dbReference type="ChEBI" id="CHEBI:58937"/>
    </cofactor>
    <text evidence="6">Binds 1 thiamine pyrophosphate per subunit.</text>
</comment>
<evidence type="ECO:0000259" key="9">
    <source>
        <dbReference type="Pfam" id="PF02776"/>
    </source>
</evidence>
<dbReference type="PANTHER" id="PTHR42916">
    <property type="entry name" value="2-SUCCINYL-5-ENOLPYRUVYL-6-HYDROXY-3-CYCLOHEXENE-1-CARBOXYLATE SYNTHASE"/>
    <property type="match status" value="1"/>
</dbReference>
<dbReference type="HAMAP" id="MF_01659">
    <property type="entry name" value="MenD"/>
    <property type="match status" value="1"/>
</dbReference>
<dbReference type="GO" id="GO:0009234">
    <property type="term" value="P:menaquinone biosynthetic process"/>
    <property type="evidence" value="ECO:0007669"/>
    <property type="project" value="UniProtKB-UniRule"/>
</dbReference>
<feature type="domain" description="Thiamine pyrophosphate enzyme TPP-binding" evidence="8">
    <location>
        <begin position="390"/>
        <end position="522"/>
    </location>
</feature>
<dbReference type="PANTHER" id="PTHR42916:SF1">
    <property type="entry name" value="PROTEIN PHYLLO, CHLOROPLASTIC"/>
    <property type="match status" value="1"/>
</dbReference>
<dbReference type="AlphaFoldDB" id="A0A6J4MXP0"/>
<dbReference type="SUPFAM" id="SSF52518">
    <property type="entry name" value="Thiamin diphosphate-binding fold (THDP-binding)"/>
    <property type="match status" value="2"/>
</dbReference>
<dbReference type="Gene3D" id="3.40.50.1220">
    <property type="entry name" value="TPP-binding domain"/>
    <property type="match status" value="1"/>
</dbReference>
<name>A0A6J4MXP0_9ACTN</name>
<sequence>MNTSTTMAVAVVTALRSGEVTDVVLSPGSRSAALAIALHEADAAGLLRLHVRVDERSAAFLALGLAKGSHRPVAVVTTSGTAVAQLHPAVLEAAHAGEPVVVVSADRPAKLRGTGANQTSPYQVAVFGAAAPATDVAPDHPAEAAAAISRAVRRHGPSHINVQFAEPLLPETLPLGLAAIETDVDLDAADTDPAARPEHGQSLRIPPGPRTVVVAGDDAGPSARWLAEEANWPLLAEPTSGARTGTHALRTYRLLLESGLGEQIERVVVTGHPTLSRPVTALLSRSDVEVIAVKGRSGVGTDPGRVARHVAVMPEPGGREDETWIDAWRAADRRLSKALDAVAAEAGDALPLQVAAEVAAAVTAGALLVVGSSQPVRDLDLMAPVYPAGQRRLVVGNRGLAGIDGMVSTAMGAALGRRSSRSLAYVGDVTFVHDLAGLVVGPDEPRPDLTIVVANDDGGAIFSTLEQGGTTYAGAFERVFATPHRVDLRAVCVATGTAYERADDAADLRDLLAADVAGVRVVEVPIPRRRRRMLADRLRAVVEPGGDG</sequence>
<keyword evidence="6" id="KW-0474">Menaquinone biosynthesis</keyword>
<keyword evidence="1 6" id="KW-0808">Transferase</keyword>
<dbReference type="Pfam" id="PF02775">
    <property type="entry name" value="TPP_enzyme_C"/>
    <property type="match status" value="1"/>
</dbReference>
<dbReference type="GO" id="GO:0000287">
    <property type="term" value="F:magnesium ion binding"/>
    <property type="evidence" value="ECO:0007669"/>
    <property type="project" value="UniProtKB-UniRule"/>
</dbReference>
<evidence type="ECO:0000256" key="6">
    <source>
        <dbReference type="HAMAP-Rule" id="MF_01659"/>
    </source>
</evidence>
<accession>A0A6J4MXP0</accession>
<protein>
    <recommendedName>
        <fullName evidence="6">2-succinyl-5-enolpyruvyl-6-hydroxy-3-cyclohexene-1-carboxylate synthase</fullName>
        <shortName evidence="6">SEPHCHC synthase</shortName>
        <ecNumber evidence="6">2.2.1.9</ecNumber>
    </recommendedName>
    <alternativeName>
        <fullName evidence="6">Menaquinone biosynthesis protein MenD</fullName>
    </alternativeName>
</protein>
<dbReference type="InterPro" id="IPR011766">
    <property type="entry name" value="TPP_enzyme_TPP-bd"/>
</dbReference>
<evidence type="ECO:0000256" key="3">
    <source>
        <dbReference type="ARBA" id="ARBA00022842"/>
    </source>
</evidence>
<dbReference type="Pfam" id="PF02776">
    <property type="entry name" value="TPP_enzyme_N"/>
    <property type="match status" value="1"/>
</dbReference>
<keyword evidence="3 6" id="KW-0460">Magnesium</keyword>